<evidence type="ECO:0000256" key="6">
    <source>
        <dbReference type="PIRNR" id="PIRNR023803"/>
    </source>
</evidence>
<keyword evidence="8" id="KW-1185">Reference proteome</keyword>
<dbReference type="eggNOG" id="KOG4639">
    <property type="taxonomic scope" value="Eukaryota"/>
</dbReference>
<dbReference type="AlphaFoldDB" id="A0A067R2L7"/>
<dbReference type="SUPFAM" id="SSF160350">
    <property type="entry name" value="Rnp2-like"/>
    <property type="match status" value="1"/>
</dbReference>
<comment type="subcellular location">
    <subcellularLocation>
        <location evidence="6">Nucleus</location>
        <location evidence="6">Nucleolus</location>
    </subcellularLocation>
</comment>
<reference evidence="7 8" key="1">
    <citation type="journal article" date="2014" name="Nat. Commun.">
        <title>Molecular traces of alternative social organization in a termite genome.</title>
        <authorList>
            <person name="Terrapon N."/>
            <person name="Li C."/>
            <person name="Robertson H.M."/>
            <person name="Ji L."/>
            <person name="Meng X."/>
            <person name="Booth W."/>
            <person name="Chen Z."/>
            <person name="Childers C.P."/>
            <person name="Glastad K.M."/>
            <person name="Gokhale K."/>
            <person name="Gowin J."/>
            <person name="Gronenberg W."/>
            <person name="Hermansen R.A."/>
            <person name="Hu H."/>
            <person name="Hunt B.G."/>
            <person name="Huylmans A.K."/>
            <person name="Khalil S.M."/>
            <person name="Mitchell R.D."/>
            <person name="Munoz-Torres M.C."/>
            <person name="Mustard J.A."/>
            <person name="Pan H."/>
            <person name="Reese J.T."/>
            <person name="Scharf M.E."/>
            <person name="Sun F."/>
            <person name="Vogel H."/>
            <person name="Xiao J."/>
            <person name="Yang W."/>
            <person name="Yang Z."/>
            <person name="Yang Z."/>
            <person name="Zhou J."/>
            <person name="Zhu J."/>
            <person name="Brent C.S."/>
            <person name="Elsik C.G."/>
            <person name="Goodisman M.A."/>
            <person name="Liberles D.A."/>
            <person name="Roe R.M."/>
            <person name="Vargo E.L."/>
            <person name="Vilcinskas A."/>
            <person name="Wang J."/>
            <person name="Bornberg-Bauer E."/>
            <person name="Korb J."/>
            <person name="Zhang G."/>
            <person name="Liebig J."/>
        </authorList>
    </citation>
    <scope>NUCLEOTIDE SEQUENCE [LARGE SCALE GENOMIC DNA]</scope>
    <source>
        <tissue evidence="7">Whole organism</tissue>
    </source>
</reference>
<dbReference type="EMBL" id="KK852804">
    <property type="protein sequence ID" value="KDR16252.1"/>
    <property type="molecule type" value="Genomic_DNA"/>
</dbReference>
<accession>A0A067R2L7</accession>
<dbReference type="InterPro" id="IPR016819">
    <property type="entry name" value="RNase_P/MRP_POP5"/>
</dbReference>
<dbReference type="PIRSF" id="PIRSF023803">
    <property type="entry name" value="Ribonuclease_P_prd"/>
    <property type="match status" value="1"/>
</dbReference>
<gene>
    <name evidence="7" type="ORF">L798_09671</name>
</gene>
<dbReference type="Proteomes" id="UP000027135">
    <property type="component" value="Unassembled WGS sequence"/>
</dbReference>
<protein>
    <recommendedName>
        <fullName evidence="5 6">Ribonuclease P/MRP protein subunit POP5</fullName>
    </recommendedName>
</protein>
<dbReference type="GO" id="GO:0006364">
    <property type="term" value="P:rRNA processing"/>
    <property type="evidence" value="ECO:0007669"/>
    <property type="project" value="UniProtKB-KW"/>
</dbReference>
<keyword evidence="4 6" id="KW-0539">Nucleus</keyword>
<dbReference type="PANTHER" id="PTHR48414:SF1">
    <property type="entry name" value="POP5 HOMOLOG, RIBONUCLEASE P_MRP SUBUNIT"/>
    <property type="match status" value="1"/>
</dbReference>
<evidence type="ECO:0000256" key="3">
    <source>
        <dbReference type="ARBA" id="ARBA00022694"/>
    </source>
</evidence>
<evidence type="ECO:0000256" key="5">
    <source>
        <dbReference type="ARBA" id="ARBA00044198"/>
    </source>
</evidence>
<evidence type="ECO:0000256" key="4">
    <source>
        <dbReference type="ARBA" id="ARBA00023242"/>
    </source>
</evidence>
<comment type="function">
    <text evidence="6">Component of ribonuclease P, a protein complex that generates mature tRNA molecules by cleaving their 5'-ends.</text>
</comment>
<comment type="similarity">
    <text evidence="1 6">Belongs to the eukaryotic/archaeal RNase P protein component 2 family.</text>
</comment>
<dbReference type="OMA" id="MQNYLDK"/>
<dbReference type="PANTHER" id="PTHR48414">
    <property type="entry name" value="POP5 HOMOLOG, RIBONUCLEASE P_MRP SUBUNIT"/>
    <property type="match status" value="1"/>
</dbReference>
<dbReference type="GO" id="GO:0001682">
    <property type="term" value="P:tRNA 5'-leader removal"/>
    <property type="evidence" value="ECO:0007669"/>
    <property type="project" value="InterPro"/>
</dbReference>
<dbReference type="FunCoup" id="A0A067R2L7">
    <property type="interactions" value="619"/>
</dbReference>
<evidence type="ECO:0000313" key="8">
    <source>
        <dbReference type="Proteomes" id="UP000027135"/>
    </source>
</evidence>
<dbReference type="InterPro" id="IPR038085">
    <property type="entry name" value="Rnp2-like_sf"/>
</dbReference>
<evidence type="ECO:0000256" key="1">
    <source>
        <dbReference type="ARBA" id="ARBA00010800"/>
    </source>
</evidence>
<dbReference type="GO" id="GO:0005730">
    <property type="term" value="C:nucleolus"/>
    <property type="evidence" value="ECO:0007669"/>
    <property type="project" value="UniProtKB-SubCell"/>
</dbReference>
<dbReference type="GO" id="GO:0030677">
    <property type="term" value="C:ribonuclease P complex"/>
    <property type="evidence" value="ECO:0007669"/>
    <property type="project" value="InterPro"/>
</dbReference>
<dbReference type="STRING" id="136037.A0A067R2L7"/>
<dbReference type="InParanoid" id="A0A067R2L7"/>
<dbReference type="InterPro" id="IPR002759">
    <property type="entry name" value="Pop5/Rpp14/Rnp2-like"/>
</dbReference>
<dbReference type="Gene3D" id="3.30.70.3250">
    <property type="entry name" value="Ribonuclease P, Pop5 subunit"/>
    <property type="match status" value="1"/>
</dbReference>
<organism evidence="7 8">
    <name type="scientific">Zootermopsis nevadensis</name>
    <name type="common">Dampwood termite</name>
    <dbReference type="NCBI Taxonomy" id="136037"/>
    <lineage>
        <taxon>Eukaryota</taxon>
        <taxon>Metazoa</taxon>
        <taxon>Ecdysozoa</taxon>
        <taxon>Arthropoda</taxon>
        <taxon>Hexapoda</taxon>
        <taxon>Insecta</taxon>
        <taxon>Pterygota</taxon>
        <taxon>Neoptera</taxon>
        <taxon>Polyneoptera</taxon>
        <taxon>Dictyoptera</taxon>
        <taxon>Blattodea</taxon>
        <taxon>Blattoidea</taxon>
        <taxon>Termitoidae</taxon>
        <taxon>Termopsidae</taxon>
        <taxon>Zootermopsis</taxon>
    </lineage>
</organism>
<dbReference type="OrthoDB" id="277888at2759"/>
<dbReference type="Pfam" id="PF01900">
    <property type="entry name" value="RNase_P_Rpp14"/>
    <property type="match status" value="1"/>
</dbReference>
<sequence>MVRFKNRYIVIEVNPINENNDAALILKPASLYFSITKKIQQVHGDFGVAATKTGLAAKYCNKWTRVAVVRVRHGAHRLVASCLPLLQQVENQNVIVRTLYTGATLQHCYKFIQHHQRSYLEKIWSKLKTEDERNMMEAALTDLNSLELFGHAEVRNKKTEVVEDK</sequence>
<dbReference type="GO" id="GO:0033204">
    <property type="term" value="F:ribonuclease P RNA binding"/>
    <property type="evidence" value="ECO:0007669"/>
    <property type="project" value="InterPro"/>
</dbReference>
<proteinExistence type="inferred from homology"/>
<evidence type="ECO:0000256" key="2">
    <source>
        <dbReference type="ARBA" id="ARBA00022552"/>
    </source>
</evidence>
<evidence type="ECO:0000313" key="7">
    <source>
        <dbReference type="EMBL" id="KDR16252.1"/>
    </source>
</evidence>
<keyword evidence="2" id="KW-0698">rRNA processing</keyword>
<keyword evidence="3 6" id="KW-0819">tRNA processing</keyword>
<name>A0A067R2L7_ZOONE</name>